<dbReference type="Proteomes" id="UP000531216">
    <property type="component" value="Unassembled WGS sequence"/>
</dbReference>
<dbReference type="PANTHER" id="PTHR44846">
    <property type="entry name" value="MANNOSYL-D-GLYCERATE TRANSPORT/METABOLISM SYSTEM REPRESSOR MNGR-RELATED"/>
    <property type="match status" value="1"/>
</dbReference>
<dbReference type="InterPro" id="IPR028978">
    <property type="entry name" value="Chorismate_lyase_/UTRA_dom_sf"/>
</dbReference>
<dbReference type="PROSITE" id="PS50949">
    <property type="entry name" value="HTH_GNTR"/>
    <property type="match status" value="1"/>
</dbReference>
<dbReference type="InterPro" id="IPR011663">
    <property type="entry name" value="UTRA"/>
</dbReference>
<dbReference type="InterPro" id="IPR050679">
    <property type="entry name" value="Bact_HTH_transcr_reg"/>
</dbReference>
<evidence type="ECO:0000313" key="5">
    <source>
        <dbReference type="EMBL" id="MBB3935239.1"/>
    </source>
</evidence>
<dbReference type="SMART" id="SM00866">
    <property type="entry name" value="UTRA"/>
    <property type="match status" value="1"/>
</dbReference>
<evidence type="ECO:0000256" key="3">
    <source>
        <dbReference type="ARBA" id="ARBA00023163"/>
    </source>
</evidence>
<dbReference type="SMART" id="SM00345">
    <property type="entry name" value="HTH_GNTR"/>
    <property type="match status" value="1"/>
</dbReference>
<evidence type="ECO:0000313" key="6">
    <source>
        <dbReference type="Proteomes" id="UP000531216"/>
    </source>
</evidence>
<keyword evidence="6" id="KW-1185">Reference proteome</keyword>
<dbReference type="InterPro" id="IPR012702">
    <property type="entry name" value="CP_lyase_PhnF"/>
</dbReference>
<dbReference type="Pfam" id="PF00392">
    <property type="entry name" value="GntR"/>
    <property type="match status" value="1"/>
</dbReference>
<dbReference type="PANTHER" id="PTHR44846:SF1">
    <property type="entry name" value="MANNOSYL-D-GLYCERATE TRANSPORT_METABOLISM SYSTEM REPRESSOR MNGR-RELATED"/>
    <property type="match status" value="1"/>
</dbReference>
<dbReference type="RefSeq" id="WP_090960186.1">
    <property type="nucleotide sequence ID" value="NZ_FOOA01000002.1"/>
</dbReference>
<dbReference type="GO" id="GO:0045892">
    <property type="term" value="P:negative regulation of DNA-templated transcription"/>
    <property type="evidence" value="ECO:0007669"/>
    <property type="project" value="TreeGrafter"/>
</dbReference>
<dbReference type="AlphaFoldDB" id="A0A7W6BNJ2"/>
<dbReference type="SUPFAM" id="SSF46785">
    <property type="entry name" value="Winged helix' DNA-binding domain"/>
    <property type="match status" value="1"/>
</dbReference>
<dbReference type="OrthoDB" id="9800645at2"/>
<evidence type="ECO:0000259" key="4">
    <source>
        <dbReference type="PROSITE" id="PS50949"/>
    </source>
</evidence>
<protein>
    <submittedName>
        <fullName evidence="5">GntR family phosphonate transport system transcriptional regulator</fullName>
    </submittedName>
</protein>
<name>A0A7W6BNJ2_9HYPH</name>
<dbReference type="CDD" id="cd07377">
    <property type="entry name" value="WHTH_GntR"/>
    <property type="match status" value="1"/>
</dbReference>
<proteinExistence type="predicted"/>
<keyword evidence="2" id="KW-0238">DNA-binding</keyword>
<feature type="domain" description="HTH gntR-type" evidence="4">
    <location>
        <begin position="8"/>
        <end position="74"/>
    </location>
</feature>
<evidence type="ECO:0000256" key="1">
    <source>
        <dbReference type="ARBA" id="ARBA00023015"/>
    </source>
</evidence>
<dbReference type="NCBIfam" id="TIGR02325">
    <property type="entry name" value="C_P_lyase_phnF"/>
    <property type="match status" value="1"/>
</dbReference>
<dbReference type="InterPro" id="IPR036390">
    <property type="entry name" value="WH_DNA-bd_sf"/>
</dbReference>
<keyword evidence="3" id="KW-0804">Transcription</keyword>
<dbReference type="InterPro" id="IPR036388">
    <property type="entry name" value="WH-like_DNA-bd_sf"/>
</dbReference>
<reference evidence="5 6" key="1">
    <citation type="submission" date="2020-08" db="EMBL/GenBank/DDBJ databases">
        <title>Genomic Encyclopedia of Type Strains, Phase IV (KMG-IV): sequencing the most valuable type-strain genomes for metagenomic binning, comparative biology and taxonomic classification.</title>
        <authorList>
            <person name="Goeker M."/>
        </authorList>
    </citation>
    <scope>NUCLEOTIDE SEQUENCE [LARGE SCALE GENOMIC DNA]</scope>
    <source>
        <strain evidence="5 6">DSM 25024</strain>
    </source>
</reference>
<comment type="caution">
    <text evidence="5">The sequence shown here is derived from an EMBL/GenBank/DDBJ whole genome shotgun (WGS) entry which is preliminary data.</text>
</comment>
<dbReference type="SUPFAM" id="SSF64288">
    <property type="entry name" value="Chorismate lyase-like"/>
    <property type="match status" value="1"/>
</dbReference>
<dbReference type="InterPro" id="IPR000524">
    <property type="entry name" value="Tscrpt_reg_HTH_GntR"/>
</dbReference>
<dbReference type="GO" id="GO:0003677">
    <property type="term" value="F:DNA binding"/>
    <property type="evidence" value="ECO:0007669"/>
    <property type="project" value="UniProtKB-KW"/>
</dbReference>
<dbReference type="Pfam" id="PF07702">
    <property type="entry name" value="UTRA"/>
    <property type="match status" value="1"/>
</dbReference>
<organism evidence="5 6">
    <name type="scientific">Aureimonas phyllosphaerae</name>
    <dbReference type="NCBI Taxonomy" id="1166078"/>
    <lineage>
        <taxon>Bacteria</taxon>
        <taxon>Pseudomonadati</taxon>
        <taxon>Pseudomonadota</taxon>
        <taxon>Alphaproteobacteria</taxon>
        <taxon>Hyphomicrobiales</taxon>
        <taxon>Aurantimonadaceae</taxon>
        <taxon>Aureimonas</taxon>
    </lineage>
</organism>
<gene>
    <name evidence="5" type="ORF">GGR05_001367</name>
</gene>
<dbReference type="GO" id="GO:0003700">
    <property type="term" value="F:DNA-binding transcription factor activity"/>
    <property type="evidence" value="ECO:0007669"/>
    <property type="project" value="InterPro"/>
</dbReference>
<dbReference type="Gene3D" id="1.10.10.10">
    <property type="entry name" value="Winged helix-like DNA-binding domain superfamily/Winged helix DNA-binding domain"/>
    <property type="match status" value="1"/>
</dbReference>
<sequence>MNDADEGVTRWRRVADRIRASIADGSVSNQLPPETELAERYAVNRHTVRRAIQSLAAEGLLRSERGRGTFVNASAPRLAYPVGLRTRFSENVTAQGQRPAGRLIRSETVRADQALAALLNCPLGAALARLDTLSVASGLPLSVSTGYFPADRFPNIVRDYAETGSITEALRRHGLPDYRRLETRITAERVHPVDAEHLDLPPDSIVLVSSAVDVDAEDRPVQAMRSRFPADRMELVFRL</sequence>
<accession>A0A7W6BNJ2</accession>
<evidence type="ECO:0000256" key="2">
    <source>
        <dbReference type="ARBA" id="ARBA00023125"/>
    </source>
</evidence>
<dbReference type="EMBL" id="JACIDO010000002">
    <property type="protein sequence ID" value="MBB3935239.1"/>
    <property type="molecule type" value="Genomic_DNA"/>
</dbReference>
<dbReference type="Gene3D" id="3.40.1410.10">
    <property type="entry name" value="Chorismate lyase-like"/>
    <property type="match status" value="1"/>
</dbReference>
<keyword evidence="1" id="KW-0805">Transcription regulation</keyword>
<dbReference type="PRINTS" id="PR00035">
    <property type="entry name" value="HTHGNTR"/>
</dbReference>